<dbReference type="EMBL" id="AHKH01000108">
    <property type="protein sequence ID" value="EHQ59692.1"/>
    <property type="molecule type" value="Genomic_DNA"/>
</dbReference>
<sequence>MQEVAIKVFHPPIAPYRVREGPAKSAVCALMLVIPMTQEVAIKVSTHLLPRIAVVKDLQSQLSMLLCSISQ</sequence>
<organism evidence="1 2">
    <name type="scientific">Paenibacillus dendritiformis C454</name>
    <dbReference type="NCBI Taxonomy" id="1131935"/>
    <lineage>
        <taxon>Bacteria</taxon>
        <taxon>Bacillati</taxon>
        <taxon>Bacillota</taxon>
        <taxon>Bacilli</taxon>
        <taxon>Bacillales</taxon>
        <taxon>Paenibacillaceae</taxon>
        <taxon>Paenibacillus</taxon>
    </lineage>
</organism>
<evidence type="ECO:0000313" key="1">
    <source>
        <dbReference type="EMBL" id="EHQ59692.1"/>
    </source>
</evidence>
<dbReference type="Proteomes" id="UP000003900">
    <property type="component" value="Unassembled WGS sequence"/>
</dbReference>
<protein>
    <submittedName>
        <fullName evidence="1">Uncharacterized protein</fullName>
    </submittedName>
</protein>
<keyword evidence="2" id="KW-1185">Reference proteome</keyword>
<comment type="caution">
    <text evidence="1">The sequence shown here is derived from an EMBL/GenBank/DDBJ whole genome shotgun (WGS) entry which is preliminary data.</text>
</comment>
<gene>
    <name evidence="1" type="ORF">PDENDC454_23968</name>
</gene>
<name>H3SMK0_9BACL</name>
<accession>H3SMK0</accession>
<dbReference type="AlphaFoldDB" id="H3SMK0"/>
<proteinExistence type="predicted"/>
<evidence type="ECO:0000313" key="2">
    <source>
        <dbReference type="Proteomes" id="UP000003900"/>
    </source>
</evidence>
<reference evidence="1 2" key="1">
    <citation type="journal article" date="2012" name="J. Bacteriol.">
        <title>Genome Sequence of the Pattern-Forming Social Bacterium Paenibacillus dendritiformis C454 Chiral Morphotype.</title>
        <authorList>
            <person name="Sirota-Madi A."/>
            <person name="Olender T."/>
            <person name="Helman Y."/>
            <person name="Brainis I."/>
            <person name="Finkelshtein A."/>
            <person name="Roth D."/>
            <person name="Hagai E."/>
            <person name="Leshkowitz D."/>
            <person name="Brodsky L."/>
            <person name="Galatenko V."/>
            <person name="Nikolaev V."/>
            <person name="Gutnick D.L."/>
            <person name="Lancet D."/>
            <person name="Ben-Jacob E."/>
        </authorList>
    </citation>
    <scope>NUCLEOTIDE SEQUENCE [LARGE SCALE GENOMIC DNA]</scope>
    <source>
        <strain evidence="1 2">C454</strain>
    </source>
</reference>